<proteinExistence type="predicted"/>
<dbReference type="InterPro" id="IPR001810">
    <property type="entry name" value="F-box_dom"/>
</dbReference>
<reference evidence="2" key="1">
    <citation type="submission" date="2023-10" db="EMBL/GenBank/DDBJ databases">
        <title>Genome assembly of Pristionchus species.</title>
        <authorList>
            <person name="Yoshida K."/>
            <person name="Sommer R.J."/>
        </authorList>
    </citation>
    <scope>NUCLEOTIDE SEQUENCE</scope>
    <source>
        <strain evidence="2">RS0144</strain>
    </source>
</reference>
<protein>
    <recommendedName>
        <fullName evidence="1">F-box domain-containing protein</fullName>
    </recommendedName>
</protein>
<dbReference type="AlphaFoldDB" id="A0AAV5U8K7"/>
<accession>A0AAV5U8K7</accession>
<organism evidence="2 3">
    <name type="scientific">Pristionchus entomophagus</name>
    <dbReference type="NCBI Taxonomy" id="358040"/>
    <lineage>
        <taxon>Eukaryota</taxon>
        <taxon>Metazoa</taxon>
        <taxon>Ecdysozoa</taxon>
        <taxon>Nematoda</taxon>
        <taxon>Chromadorea</taxon>
        <taxon>Rhabditida</taxon>
        <taxon>Rhabditina</taxon>
        <taxon>Diplogasteromorpha</taxon>
        <taxon>Diplogasteroidea</taxon>
        <taxon>Neodiplogasteridae</taxon>
        <taxon>Pristionchus</taxon>
    </lineage>
</organism>
<dbReference type="CDD" id="cd09917">
    <property type="entry name" value="F-box_SF"/>
    <property type="match status" value="1"/>
</dbReference>
<dbReference type="Proteomes" id="UP001432027">
    <property type="component" value="Unassembled WGS sequence"/>
</dbReference>
<keyword evidence="3" id="KW-1185">Reference proteome</keyword>
<dbReference type="PROSITE" id="PS50181">
    <property type="entry name" value="FBOX"/>
    <property type="match status" value="1"/>
</dbReference>
<evidence type="ECO:0000313" key="3">
    <source>
        <dbReference type="Proteomes" id="UP001432027"/>
    </source>
</evidence>
<dbReference type="Pfam" id="PF12937">
    <property type="entry name" value="F-box-like"/>
    <property type="match status" value="1"/>
</dbReference>
<dbReference type="SUPFAM" id="SSF81383">
    <property type="entry name" value="F-box domain"/>
    <property type="match status" value="1"/>
</dbReference>
<dbReference type="EMBL" id="BTSX01000006">
    <property type="protein sequence ID" value="GMT03199.1"/>
    <property type="molecule type" value="Genomic_DNA"/>
</dbReference>
<dbReference type="InterPro" id="IPR036047">
    <property type="entry name" value="F-box-like_dom_sf"/>
</dbReference>
<feature type="non-terminal residue" evidence="2">
    <location>
        <position position="1"/>
    </location>
</feature>
<gene>
    <name evidence="2" type="ORF">PENTCL1PPCAC_25373</name>
</gene>
<comment type="caution">
    <text evidence="2">The sequence shown here is derived from an EMBL/GenBank/DDBJ whole genome shotgun (WGS) entry which is preliminary data.</text>
</comment>
<feature type="domain" description="F-box" evidence="1">
    <location>
        <begin position="3"/>
        <end position="50"/>
    </location>
</feature>
<evidence type="ECO:0000259" key="1">
    <source>
        <dbReference type="PROSITE" id="PS50181"/>
    </source>
</evidence>
<evidence type="ECO:0000313" key="2">
    <source>
        <dbReference type="EMBL" id="GMT03199.1"/>
    </source>
</evidence>
<sequence>FLQKFIADLPIELLRKIFEPLSVQDRLSVRLTCSALEEVIATSNLAGERMELQYNYESTMFRVMLDRFELFGCTIGTVSQRTLQWRMRMAGKIRVQWLIIRTVRLIDLRVVNEFLDACIFDKLTVHISHRGLCTRIYDLIAKANKDVELYIRYIMPTQKQFMAFSRPVTFHFFRKWKPVKDEHFLNVLRMGHSIVSKDSAVFIKLRSEETLVEAIKIVSAANVAQTLHIDCIDSDSLQRLIRLTNAKKIEPLKHYHIHHTYVYLRARIIQNPPGYGDLRVSSLAYDRQQK</sequence>
<name>A0AAV5U8K7_9BILA</name>